<keyword evidence="2" id="KW-1185">Reference proteome</keyword>
<sequence length="203" mass="23741">MIYLKRIRIHLTRTFQEQQKPPQNENFEEPYQLLMQPPAGCTMMLRRDPPHLPTNLCLNEQEAIISRLYDRLSQCMFDFVATNQIPLPLDPRERLIQRPSDCDWIEWVHLLKQLAIKGRIPAHVLHHDEINQLFAVLESPLQLGRIAQSKVPRDDRTILQMVFAGIQVARLLQDSMGVDYLDMLYTGIENVCREKRALSESRS</sequence>
<dbReference type="OrthoDB" id="5369511at2759"/>
<evidence type="ECO:0000313" key="1">
    <source>
        <dbReference type="EMBL" id="PMD29036.1"/>
    </source>
</evidence>
<dbReference type="Proteomes" id="UP000235786">
    <property type="component" value="Unassembled WGS sequence"/>
</dbReference>
<name>A0A2J6QRY4_HYAVF</name>
<accession>A0A2J6QRY4</accession>
<gene>
    <name evidence="1" type="ORF">L207DRAFT_446206</name>
</gene>
<proteinExistence type="predicted"/>
<dbReference type="STRING" id="1149755.A0A2J6QRY4"/>
<evidence type="ECO:0000313" key="2">
    <source>
        <dbReference type="Proteomes" id="UP000235786"/>
    </source>
</evidence>
<dbReference type="AlphaFoldDB" id="A0A2J6QRY4"/>
<reference evidence="1 2" key="1">
    <citation type="submission" date="2016-04" db="EMBL/GenBank/DDBJ databases">
        <title>A degradative enzymes factory behind the ericoid mycorrhizal symbiosis.</title>
        <authorList>
            <consortium name="DOE Joint Genome Institute"/>
            <person name="Martino E."/>
            <person name="Morin E."/>
            <person name="Grelet G."/>
            <person name="Kuo A."/>
            <person name="Kohler A."/>
            <person name="Daghino S."/>
            <person name="Barry K."/>
            <person name="Choi C."/>
            <person name="Cichocki N."/>
            <person name="Clum A."/>
            <person name="Copeland A."/>
            <person name="Hainaut M."/>
            <person name="Haridas S."/>
            <person name="Labutti K."/>
            <person name="Lindquist E."/>
            <person name="Lipzen A."/>
            <person name="Khouja H.-R."/>
            <person name="Murat C."/>
            <person name="Ohm R."/>
            <person name="Olson A."/>
            <person name="Spatafora J."/>
            <person name="Veneault-Fourrey C."/>
            <person name="Henrissat B."/>
            <person name="Grigoriev I."/>
            <person name="Martin F."/>
            <person name="Perotto S."/>
        </authorList>
    </citation>
    <scope>NUCLEOTIDE SEQUENCE [LARGE SCALE GENOMIC DNA]</scope>
    <source>
        <strain evidence="1 2">F</strain>
    </source>
</reference>
<protein>
    <submittedName>
        <fullName evidence="1">Uncharacterized protein</fullName>
    </submittedName>
</protein>
<organism evidence="1 2">
    <name type="scientific">Hyaloscypha variabilis (strain UAMH 11265 / GT02V1 / F)</name>
    <name type="common">Meliniomyces variabilis</name>
    <dbReference type="NCBI Taxonomy" id="1149755"/>
    <lineage>
        <taxon>Eukaryota</taxon>
        <taxon>Fungi</taxon>
        <taxon>Dikarya</taxon>
        <taxon>Ascomycota</taxon>
        <taxon>Pezizomycotina</taxon>
        <taxon>Leotiomycetes</taxon>
        <taxon>Helotiales</taxon>
        <taxon>Hyaloscyphaceae</taxon>
        <taxon>Hyaloscypha</taxon>
        <taxon>Hyaloscypha variabilis</taxon>
    </lineage>
</organism>
<dbReference type="EMBL" id="KZ613979">
    <property type="protein sequence ID" value="PMD29036.1"/>
    <property type="molecule type" value="Genomic_DNA"/>
</dbReference>